<evidence type="ECO:0000313" key="4">
    <source>
        <dbReference type="Proteomes" id="UP000249061"/>
    </source>
</evidence>
<dbReference type="EMBL" id="QFQP01000069">
    <property type="protein sequence ID" value="PZR03855.1"/>
    <property type="molecule type" value="Genomic_DNA"/>
</dbReference>
<feature type="chain" id="PRO_5016141748" evidence="2">
    <location>
        <begin position="18"/>
        <end position="254"/>
    </location>
</feature>
<accession>A0A2W5SX08</accession>
<evidence type="ECO:0000256" key="1">
    <source>
        <dbReference type="SAM" id="MobiDB-lite"/>
    </source>
</evidence>
<sequence>MRLAALLVVVLSSAAFAQQSVFNVPSTQETVPGRLFGQVQFTGTPYGGEVNTTLELGVFKWLELGVNLFHMHLYRVDEVTPESPATSSTLLNANFYFEPTDFMSVEVGGQGGIGFIPTTLFLEPVLFGFATARFDAPGRWGSYIVGGYTGTRGALGSGPPGGGLFAFEIPLWEHVIHAQGDWIIGVNEISVAVVGAVVFIGRNFQISAGAQLPSPGSGNHFGGVLELTYVPTPAEEGEGLGHGRDRPQQRRPTM</sequence>
<dbReference type="AlphaFoldDB" id="A0A2W5SX08"/>
<comment type="caution">
    <text evidence="3">The sequence shown here is derived from an EMBL/GenBank/DDBJ whole genome shotgun (WGS) entry which is preliminary data.</text>
</comment>
<feature type="signal peptide" evidence="2">
    <location>
        <begin position="1"/>
        <end position="17"/>
    </location>
</feature>
<evidence type="ECO:0000256" key="2">
    <source>
        <dbReference type="SAM" id="SignalP"/>
    </source>
</evidence>
<name>A0A2W5SX08_9BACT</name>
<evidence type="ECO:0000313" key="3">
    <source>
        <dbReference type="EMBL" id="PZR03855.1"/>
    </source>
</evidence>
<feature type="compositionally biased region" description="Basic and acidic residues" evidence="1">
    <location>
        <begin position="239"/>
        <end position="248"/>
    </location>
</feature>
<dbReference type="Proteomes" id="UP000249061">
    <property type="component" value="Unassembled WGS sequence"/>
</dbReference>
<gene>
    <name evidence="3" type="ORF">DI536_35240</name>
</gene>
<proteinExistence type="predicted"/>
<feature type="region of interest" description="Disordered" evidence="1">
    <location>
        <begin position="233"/>
        <end position="254"/>
    </location>
</feature>
<organism evidence="3 4">
    <name type="scientific">Archangium gephyra</name>
    <dbReference type="NCBI Taxonomy" id="48"/>
    <lineage>
        <taxon>Bacteria</taxon>
        <taxon>Pseudomonadati</taxon>
        <taxon>Myxococcota</taxon>
        <taxon>Myxococcia</taxon>
        <taxon>Myxococcales</taxon>
        <taxon>Cystobacterineae</taxon>
        <taxon>Archangiaceae</taxon>
        <taxon>Archangium</taxon>
    </lineage>
</organism>
<keyword evidence="2" id="KW-0732">Signal</keyword>
<reference evidence="3 4" key="1">
    <citation type="submission" date="2017-08" db="EMBL/GenBank/DDBJ databases">
        <title>Infants hospitalized years apart are colonized by the same room-sourced microbial strains.</title>
        <authorList>
            <person name="Brooks B."/>
            <person name="Olm M.R."/>
            <person name="Firek B.A."/>
            <person name="Baker R."/>
            <person name="Thomas B.C."/>
            <person name="Morowitz M.J."/>
            <person name="Banfield J.F."/>
        </authorList>
    </citation>
    <scope>NUCLEOTIDE SEQUENCE [LARGE SCALE GENOMIC DNA]</scope>
    <source>
        <strain evidence="3">S2_003_000_R2_14</strain>
    </source>
</reference>
<protein>
    <submittedName>
        <fullName evidence="3">Uncharacterized protein</fullName>
    </submittedName>
</protein>